<dbReference type="SUPFAM" id="SSF82866">
    <property type="entry name" value="Multidrug efflux transporter AcrB transmembrane domain"/>
    <property type="match status" value="1"/>
</dbReference>
<evidence type="ECO:0000256" key="3">
    <source>
        <dbReference type="ARBA" id="ARBA00022475"/>
    </source>
</evidence>
<dbReference type="InterPro" id="IPR050545">
    <property type="entry name" value="Mycobact_MmpL"/>
</dbReference>
<dbReference type="InterPro" id="IPR004869">
    <property type="entry name" value="MMPL_dom"/>
</dbReference>
<protein>
    <recommendedName>
        <fullName evidence="8">Membrane transport protein MMPL domain-containing protein</fullName>
    </recommendedName>
</protein>
<name>A0AAT9HGV4_9ACTN</name>
<dbReference type="GO" id="GO:0005886">
    <property type="term" value="C:plasma membrane"/>
    <property type="evidence" value="ECO:0007669"/>
    <property type="project" value="UniProtKB-SubCell"/>
</dbReference>
<evidence type="ECO:0000256" key="4">
    <source>
        <dbReference type="ARBA" id="ARBA00022692"/>
    </source>
</evidence>
<proteinExistence type="inferred from homology"/>
<dbReference type="Pfam" id="PF03176">
    <property type="entry name" value="MMPL"/>
    <property type="match status" value="1"/>
</dbReference>
<dbReference type="Gene3D" id="1.20.1640.10">
    <property type="entry name" value="Multidrug efflux transporter AcrB transmembrane domain"/>
    <property type="match status" value="1"/>
</dbReference>
<keyword evidence="3" id="KW-1003">Cell membrane</keyword>
<evidence type="ECO:0000256" key="6">
    <source>
        <dbReference type="ARBA" id="ARBA00023136"/>
    </source>
</evidence>
<evidence type="ECO:0000256" key="5">
    <source>
        <dbReference type="ARBA" id="ARBA00022989"/>
    </source>
</evidence>
<organism evidence="9">
    <name type="scientific">Streptomyces haneummycinicus</name>
    <dbReference type="NCBI Taxonomy" id="3074435"/>
    <lineage>
        <taxon>Bacteria</taxon>
        <taxon>Bacillati</taxon>
        <taxon>Actinomycetota</taxon>
        <taxon>Actinomycetes</taxon>
        <taxon>Kitasatosporales</taxon>
        <taxon>Streptomycetaceae</taxon>
        <taxon>Streptomyces</taxon>
    </lineage>
</organism>
<keyword evidence="6 7" id="KW-0472">Membrane</keyword>
<evidence type="ECO:0000256" key="2">
    <source>
        <dbReference type="ARBA" id="ARBA00010157"/>
    </source>
</evidence>
<comment type="subcellular location">
    <subcellularLocation>
        <location evidence="1">Cell membrane</location>
        <topology evidence="1">Multi-pass membrane protein</topology>
    </subcellularLocation>
</comment>
<dbReference type="EMBL" id="AP035768">
    <property type="protein sequence ID" value="BFO16726.1"/>
    <property type="molecule type" value="Genomic_DNA"/>
</dbReference>
<dbReference type="PANTHER" id="PTHR33406:SF6">
    <property type="entry name" value="MEMBRANE PROTEIN YDGH-RELATED"/>
    <property type="match status" value="1"/>
</dbReference>
<dbReference type="AlphaFoldDB" id="A0AAT9HGV4"/>
<keyword evidence="4 7" id="KW-0812">Transmembrane</keyword>
<accession>A0AAT9HGV4</accession>
<evidence type="ECO:0000313" key="9">
    <source>
        <dbReference type="EMBL" id="BFO16726.1"/>
    </source>
</evidence>
<evidence type="ECO:0000259" key="8">
    <source>
        <dbReference type="Pfam" id="PF03176"/>
    </source>
</evidence>
<dbReference type="PANTHER" id="PTHR33406">
    <property type="entry name" value="MEMBRANE PROTEIN MJ1562-RELATED"/>
    <property type="match status" value="1"/>
</dbReference>
<comment type="similarity">
    <text evidence="2">Belongs to the resistance-nodulation-cell division (RND) (TC 2.A.6) family. MmpL subfamily.</text>
</comment>
<feature type="transmembrane region" description="Helical" evidence="7">
    <location>
        <begin position="62"/>
        <end position="83"/>
    </location>
</feature>
<reference evidence="9" key="2">
    <citation type="submission" date="2024-07" db="EMBL/GenBank/DDBJ databases">
        <title>Streptomyces haneummycinica sp. nov., a new antibiotic-producing actinobacterium isolated from marine sediment.</title>
        <authorList>
            <person name="Uemura M."/>
            <person name="Hamada M."/>
            <person name="Hirano S."/>
            <person name="Kobayashi K."/>
            <person name="Ohshiro T."/>
            <person name="Kobayashi T."/>
            <person name="Terahara T."/>
        </authorList>
    </citation>
    <scope>NUCLEOTIDE SEQUENCE</scope>
    <source>
        <strain evidence="9">KM77-8</strain>
    </source>
</reference>
<reference evidence="9" key="1">
    <citation type="submission" date="2024-06" db="EMBL/GenBank/DDBJ databases">
        <authorList>
            <consortium name="consrtm"/>
            <person name="Uemura M."/>
            <person name="Terahara T."/>
        </authorList>
    </citation>
    <scope>NUCLEOTIDE SEQUENCE</scope>
    <source>
        <strain evidence="9">KM77-8</strain>
    </source>
</reference>
<gene>
    <name evidence="9" type="ORF">SHKM778_31140</name>
</gene>
<feature type="transmembrane region" description="Helical" evidence="7">
    <location>
        <begin position="95"/>
        <end position="114"/>
    </location>
</feature>
<keyword evidence="5 7" id="KW-1133">Transmembrane helix</keyword>
<feature type="domain" description="Membrane transport protein MMPL" evidence="8">
    <location>
        <begin position="7"/>
        <end position="130"/>
    </location>
</feature>
<evidence type="ECO:0000256" key="7">
    <source>
        <dbReference type="SAM" id="Phobius"/>
    </source>
</evidence>
<sequence>MERLRENLHAVPGADALVGGYTAQQYDTQRTAADDRTLIVPVVLGIILLILVLLLRSLLVPVLLVATVALNFLATIGVSTLVFEHLLGFGGTDASVPLYGFVFLVALGVDYNIFLMSRVQEEALTHGTRQGCCAG</sequence>
<evidence type="ECO:0000256" key="1">
    <source>
        <dbReference type="ARBA" id="ARBA00004651"/>
    </source>
</evidence>
<feature type="transmembrane region" description="Helical" evidence="7">
    <location>
        <begin position="38"/>
        <end position="55"/>
    </location>
</feature>